<dbReference type="SUPFAM" id="SSF48498">
    <property type="entry name" value="Tetracyclin repressor-like, C-terminal domain"/>
    <property type="match status" value="1"/>
</dbReference>
<dbReference type="InterPro" id="IPR001647">
    <property type="entry name" value="HTH_TetR"/>
</dbReference>
<dbReference type="InterPro" id="IPR009057">
    <property type="entry name" value="Homeodomain-like_sf"/>
</dbReference>
<name>A0A6G9Y6T3_9NOCA</name>
<dbReference type="PROSITE" id="PS50977">
    <property type="entry name" value="HTH_TETR_2"/>
    <property type="match status" value="1"/>
</dbReference>
<feature type="DNA-binding region" description="H-T-H motif" evidence="4">
    <location>
        <begin position="53"/>
        <end position="72"/>
    </location>
</feature>
<feature type="domain" description="HTH tetR-type" evidence="5">
    <location>
        <begin position="30"/>
        <end position="90"/>
    </location>
</feature>
<keyword evidence="3" id="KW-0804">Transcription</keyword>
<proteinExistence type="predicted"/>
<dbReference type="PANTHER" id="PTHR30055">
    <property type="entry name" value="HTH-TYPE TRANSCRIPTIONAL REGULATOR RUTR"/>
    <property type="match status" value="1"/>
</dbReference>
<dbReference type="GO" id="GO:0003700">
    <property type="term" value="F:DNA-binding transcription factor activity"/>
    <property type="evidence" value="ECO:0007669"/>
    <property type="project" value="TreeGrafter"/>
</dbReference>
<evidence type="ECO:0000259" key="5">
    <source>
        <dbReference type="PROSITE" id="PS50977"/>
    </source>
</evidence>
<accession>A0A6G9Y6T3</accession>
<evidence type="ECO:0000313" key="6">
    <source>
        <dbReference type="EMBL" id="QIS08763.1"/>
    </source>
</evidence>
<dbReference type="EMBL" id="CP046172">
    <property type="protein sequence ID" value="QIS08763.1"/>
    <property type="molecule type" value="Genomic_DNA"/>
</dbReference>
<keyword evidence="1" id="KW-0805">Transcription regulation</keyword>
<dbReference type="Gene3D" id="1.10.10.60">
    <property type="entry name" value="Homeodomain-like"/>
    <property type="match status" value="1"/>
</dbReference>
<keyword evidence="2 4" id="KW-0238">DNA-binding</keyword>
<dbReference type="AlphaFoldDB" id="A0A6G9Y6T3"/>
<dbReference type="InterPro" id="IPR050109">
    <property type="entry name" value="HTH-type_TetR-like_transc_reg"/>
</dbReference>
<dbReference type="KEGG" id="nah:F5544_04245"/>
<evidence type="ECO:0000256" key="2">
    <source>
        <dbReference type="ARBA" id="ARBA00023125"/>
    </source>
</evidence>
<dbReference type="Pfam" id="PF02909">
    <property type="entry name" value="TetR_C_1"/>
    <property type="match status" value="1"/>
</dbReference>
<evidence type="ECO:0000256" key="4">
    <source>
        <dbReference type="PROSITE-ProRule" id="PRU00335"/>
    </source>
</evidence>
<dbReference type="RefSeq" id="WP_167471958.1">
    <property type="nucleotide sequence ID" value="NZ_CP046172.1"/>
</dbReference>
<dbReference type="PRINTS" id="PR00455">
    <property type="entry name" value="HTHTETR"/>
</dbReference>
<keyword evidence="7" id="KW-1185">Reference proteome</keyword>
<dbReference type="InterPro" id="IPR036271">
    <property type="entry name" value="Tet_transcr_reg_TetR-rel_C_sf"/>
</dbReference>
<dbReference type="GO" id="GO:0000976">
    <property type="term" value="F:transcription cis-regulatory region binding"/>
    <property type="evidence" value="ECO:0007669"/>
    <property type="project" value="TreeGrafter"/>
</dbReference>
<dbReference type="PANTHER" id="PTHR30055:SF151">
    <property type="entry name" value="TRANSCRIPTIONAL REGULATORY PROTEIN"/>
    <property type="match status" value="1"/>
</dbReference>
<dbReference type="Proteomes" id="UP000503540">
    <property type="component" value="Chromosome"/>
</dbReference>
<dbReference type="InterPro" id="IPR004111">
    <property type="entry name" value="Repressor_TetR_C"/>
</dbReference>
<dbReference type="SUPFAM" id="SSF46689">
    <property type="entry name" value="Homeodomain-like"/>
    <property type="match status" value="1"/>
</dbReference>
<evidence type="ECO:0000256" key="3">
    <source>
        <dbReference type="ARBA" id="ARBA00023163"/>
    </source>
</evidence>
<reference evidence="6 7" key="1">
    <citation type="journal article" date="2019" name="ACS Chem. Biol.">
        <title>Identification and Mobilization of a Cryptic Antibiotic Biosynthesis Gene Locus from a Human-Pathogenic Nocardia Isolate.</title>
        <authorList>
            <person name="Herisse M."/>
            <person name="Ishida K."/>
            <person name="Porter J.L."/>
            <person name="Howden B."/>
            <person name="Hertweck C."/>
            <person name="Stinear T.P."/>
            <person name="Pidot S.J."/>
        </authorList>
    </citation>
    <scope>NUCLEOTIDE SEQUENCE [LARGE SCALE GENOMIC DNA]</scope>
    <source>
        <strain evidence="6 7">AUSMDU00012717</strain>
    </source>
</reference>
<gene>
    <name evidence="6" type="ORF">F5544_04245</name>
</gene>
<evidence type="ECO:0000313" key="7">
    <source>
        <dbReference type="Proteomes" id="UP000503540"/>
    </source>
</evidence>
<evidence type="ECO:0000256" key="1">
    <source>
        <dbReference type="ARBA" id="ARBA00023015"/>
    </source>
</evidence>
<organism evidence="6 7">
    <name type="scientific">Nocardia arthritidis</name>
    <dbReference type="NCBI Taxonomy" id="228602"/>
    <lineage>
        <taxon>Bacteria</taxon>
        <taxon>Bacillati</taxon>
        <taxon>Actinomycetota</taxon>
        <taxon>Actinomycetes</taxon>
        <taxon>Mycobacteriales</taxon>
        <taxon>Nocardiaceae</taxon>
        <taxon>Nocardia</taxon>
    </lineage>
</organism>
<protein>
    <submittedName>
        <fullName evidence="6">TetR family transcriptional regulator</fullName>
    </submittedName>
</protein>
<dbReference type="Gene3D" id="1.10.357.10">
    <property type="entry name" value="Tetracycline Repressor, domain 2"/>
    <property type="match status" value="1"/>
</dbReference>
<sequence>MDEDRIELLPPGTALAWGHVTTPRRGPKPAYSVAQIVAAALAQADAEGYAALSMPSIAMRLGITANALYRYLRSKEELLVLTADAGWGLPPEPLPEGWRTAVTAWARAQLERIRVHPWLIELPVRGGPTTPNQLRWLEVFLDAMADTGLDNEDLVGCAMLVDGWVRSTASLLRDVRASVPDENARALAEFLQPRLLERGYPRVAAILTDSRYRKGGMDDTDVEFGLGRILDGIEALISRRGRH</sequence>
<dbReference type="GO" id="GO:0045892">
    <property type="term" value="P:negative regulation of DNA-templated transcription"/>
    <property type="evidence" value="ECO:0007669"/>
    <property type="project" value="InterPro"/>
</dbReference>
<dbReference type="Pfam" id="PF00440">
    <property type="entry name" value="TetR_N"/>
    <property type="match status" value="1"/>
</dbReference>